<keyword evidence="3" id="KW-0645">Protease</keyword>
<dbReference type="PANTHER" id="PTHR46112:SF2">
    <property type="entry name" value="XAA-PRO AMINOPEPTIDASE P-RELATED"/>
    <property type="match status" value="1"/>
</dbReference>
<dbReference type="InterPro" id="IPR000994">
    <property type="entry name" value="Pept_M24"/>
</dbReference>
<dbReference type="Pfam" id="PF01321">
    <property type="entry name" value="Creatinase_N"/>
    <property type="match status" value="1"/>
</dbReference>
<reference evidence="3 4" key="1">
    <citation type="submission" date="2018-07" db="EMBL/GenBank/DDBJ databases">
        <authorList>
            <person name="Quirk P.G."/>
            <person name="Krulwich T.A."/>
        </authorList>
    </citation>
    <scope>NUCLEOTIDE SEQUENCE [LARGE SCALE GENOMIC DNA]</scope>
    <source>
        <strain evidence="3 4">CC-BB4</strain>
    </source>
</reference>
<feature type="domain" description="Creatinase N-terminal" evidence="2">
    <location>
        <begin position="19"/>
        <end position="166"/>
    </location>
</feature>
<keyword evidence="3" id="KW-0031">Aminopeptidase</keyword>
<dbReference type="InterPro" id="IPR029149">
    <property type="entry name" value="Creatin/AminoP/Spt16_N"/>
</dbReference>
<keyword evidence="4" id="KW-1185">Reference proteome</keyword>
<feature type="domain" description="Peptidase M24" evidence="1">
    <location>
        <begin position="176"/>
        <end position="363"/>
    </location>
</feature>
<dbReference type="SUPFAM" id="SSF53092">
    <property type="entry name" value="Creatinase/prolidase N-terminal domain"/>
    <property type="match status" value="1"/>
</dbReference>
<evidence type="ECO:0000259" key="2">
    <source>
        <dbReference type="Pfam" id="PF01321"/>
    </source>
</evidence>
<evidence type="ECO:0000259" key="1">
    <source>
        <dbReference type="Pfam" id="PF00557"/>
    </source>
</evidence>
<dbReference type="Proteomes" id="UP000254889">
    <property type="component" value="Chromosome"/>
</dbReference>
<dbReference type="Gene3D" id="3.90.230.10">
    <property type="entry name" value="Creatinase/methionine aminopeptidase superfamily"/>
    <property type="match status" value="1"/>
</dbReference>
<dbReference type="InterPro" id="IPR036005">
    <property type="entry name" value="Creatinase/aminopeptidase-like"/>
</dbReference>
<evidence type="ECO:0000313" key="4">
    <source>
        <dbReference type="Proteomes" id="UP000254889"/>
    </source>
</evidence>
<dbReference type="SUPFAM" id="SSF55920">
    <property type="entry name" value="Creatinase/aminopeptidase"/>
    <property type="match status" value="1"/>
</dbReference>
<proteinExistence type="predicted"/>
<gene>
    <name evidence="3" type="ORF">DW352_10360</name>
</gene>
<keyword evidence="3" id="KW-0378">Hydrolase</keyword>
<organism evidence="3 4">
    <name type="scientific">Pseudolabrys taiwanensis</name>
    <dbReference type="NCBI Taxonomy" id="331696"/>
    <lineage>
        <taxon>Bacteria</taxon>
        <taxon>Pseudomonadati</taxon>
        <taxon>Pseudomonadota</taxon>
        <taxon>Alphaproteobacteria</taxon>
        <taxon>Hyphomicrobiales</taxon>
        <taxon>Xanthobacteraceae</taxon>
        <taxon>Pseudolabrys</taxon>
    </lineage>
</organism>
<dbReference type="CDD" id="cd01066">
    <property type="entry name" value="APP_MetAP"/>
    <property type="match status" value="1"/>
</dbReference>
<protein>
    <submittedName>
        <fullName evidence="3">Aminopeptidase P family protein</fullName>
    </submittedName>
</protein>
<dbReference type="InterPro" id="IPR000587">
    <property type="entry name" value="Creatinase_N"/>
</dbReference>
<dbReference type="KEGG" id="ptaw:DW352_10360"/>
<dbReference type="RefSeq" id="WP_115690948.1">
    <property type="nucleotide sequence ID" value="NZ_CP031417.1"/>
</dbReference>
<dbReference type="GO" id="GO:0004177">
    <property type="term" value="F:aminopeptidase activity"/>
    <property type="evidence" value="ECO:0007669"/>
    <property type="project" value="UniProtKB-KW"/>
</dbReference>
<dbReference type="PANTHER" id="PTHR46112">
    <property type="entry name" value="AMINOPEPTIDASE"/>
    <property type="match status" value="1"/>
</dbReference>
<dbReference type="InterPro" id="IPR050659">
    <property type="entry name" value="Peptidase_M24B"/>
</dbReference>
<accession>A0A345ZVD0</accession>
<sequence length="397" mass="44381">MALSERLNTPISTAELERRWRAVRAAMERDKIDVLLMQNNNDHMGGYVRWFTDMPAVNGYPQTVVFPRDDEMSVVCQGPFGAETVPPQDPQTWRGVKKVYSTPSYASAHYTKDYDPALAAKALAPYAKGTIGYVGTYQMSYALLDSVKRAFPNARFVDATEMVDKIKVIKSPEEMELVKRAASMQDGAMRAAFAAVKPGMRDIEVAAIAQQYSVSHGSENGIYLCASMPIGKPSPFGPRHLQNRVIQEGDQIALLVEDSGPGGMYTELGRSCVVGKVPQAMKDELEFCKQSRKFTLDLLKPGTPCKDIWDAYNDFMRKNGRPPESRLYCHGQGYDLVERPLIRNDEPWTIEVDMNIVVHPTYLHAGYLNWLCDNYLIGGNGPGDRLHQFPEEVVEVG</sequence>
<dbReference type="EMBL" id="CP031417">
    <property type="protein sequence ID" value="AXK80877.1"/>
    <property type="molecule type" value="Genomic_DNA"/>
</dbReference>
<dbReference type="Gene3D" id="3.40.350.10">
    <property type="entry name" value="Creatinase/prolidase N-terminal domain"/>
    <property type="match status" value="1"/>
</dbReference>
<dbReference type="OrthoDB" id="9806388at2"/>
<dbReference type="AlphaFoldDB" id="A0A345ZVD0"/>
<evidence type="ECO:0000313" key="3">
    <source>
        <dbReference type="EMBL" id="AXK80877.1"/>
    </source>
</evidence>
<name>A0A345ZVD0_9HYPH</name>
<dbReference type="Pfam" id="PF00557">
    <property type="entry name" value="Peptidase_M24"/>
    <property type="match status" value="1"/>
</dbReference>